<evidence type="ECO:0000313" key="5">
    <source>
        <dbReference type="Proteomes" id="UP000515909"/>
    </source>
</evidence>
<evidence type="ECO:0000313" key="4">
    <source>
        <dbReference type="Proteomes" id="UP000469440"/>
    </source>
</evidence>
<keyword evidence="1" id="KW-0472">Membrane</keyword>
<name>A0A6N8I370_9FIRM</name>
<dbReference type="Proteomes" id="UP000515909">
    <property type="component" value="Chromosome"/>
</dbReference>
<protein>
    <submittedName>
        <fullName evidence="2">Uncharacterized protein</fullName>
    </submittedName>
</protein>
<feature type="transmembrane region" description="Helical" evidence="1">
    <location>
        <begin position="117"/>
        <end position="141"/>
    </location>
</feature>
<proteinExistence type="predicted"/>
<keyword evidence="1" id="KW-1133">Transmembrane helix</keyword>
<evidence type="ECO:0000256" key="1">
    <source>
        <dbReference type="SAM" id="Phobius"/>
    </source>
</evidence>
<dbReference type="Proteomes" id="UP000469440">
    <property type="component" value="Unassembled WGS sequence"/>
</dbReference>
<reference evidence="3 5" key="2">
    <citation type="submission" date="2020-08" db="EMBL/GenBank/DDBJ databases">
        <title>The isolate Caproiciproducens sp. 7D4C2 produces n-caproate at mildly acidic conditions from hexoses: genome and rBOX comparison with related strains and chain-elongating bacteria.</title>
        <authorList>
            <person name="Esquivel-Elizondo S."/>
            <person name="Bagci C."/>
            <person name="Temovska M."/>
            <person name="Jeon B.S."/>
            <person name="Bessarab I."/>
            <person name="Williams R.B.H."/>
            <person name="Huson D.H."/>
            <person name="Angenent L.T."/>
        </authorList>
    </citation>
    <scope>NUCLEOTIDE SEQUENCE [LARGE SCALE GENOMIC DNA]</scope>
    <source>
        <strain evidence="3 5">7D4C2</strain>
    </source>
</reference>
<keyword evidence="4" id="KW-1185">Reference proteome</keyword>
<feature type="transmembrane region" description="Helical" evidence="1">
    <location>
        <begin position="246"/>
        <end position="269"/>
    </location>
</feature>
<feature type="transmembrane region" description="Helical" evidence="1">
    <location>
        <begin position="12"/>
        <end position="34"/>
    </location>
</feature>
<dbReference type="KEGG" id="cfem:HCR03_07400"/>
<feature type="transmembrane region" description="Helical" evidence="1">
    <location>
        <begin position="173"/>
        <end position="198"/>
    </location>
</feature>
<evidence type="ECO:0000313" key="3">
    <source>
        <dbReference type="EMBL" id="QNK42044.1"/>
    </source>
</evidence>
<reference evidence="2 4" key="1">
    <citation type="submission" date="2019-09" db="EMBL/GenBank/DDBJ databases">
        <title>Genome sequence of Clostridium sp. EA1.</title>
        <authorList>
            <person name="Poehlein A."/>
            <person name="Bengelsdorf F.R."/>
            <person name="Daniel R."/>
        </authorList>
    </citation>
    <scope>NUCLEOTIDE SEQUENCE [LARGE SCALE GENOMIC DNA]</scope>
    <source>
        <strain evidence="2 4">EA1</strain>
    </source>
</reference>
<gene>
    <name evidence="2" type="ORF">CAFE_32640</name>
    <name evidence="3" type="ORF">HCR03_07400</name>
</gene>
<feature type="transmembrane region" description="Helical" evidence="1">
    <location>
        <begin position="205"/>
        <end position="226"/>
    </location>
</feature>
<keyword evidence="1" id="KW-0812">Transmembrane</keyword>
<dbReference type="EMBL" id="VWXL01000097">
    <property type="protein sequence ID" value="MVB12524.1"/>
    <property type="molecule type" value="Genomic_DNA"/>
</dbReference>
<dbReference type="RefSeq" id="WP_066647519.1">
    <property type="nucleotide sequence ID" value="NZ_CP060286.1"/>
</dbReference>
<dbReference type="AlphaFoldDB" id="A0A6N8I370"/>
<sequence>MKNLLKIDLYRSIFNCQFLFACLLGSLIAISNFVQQVFPAFLRNNRLAASNFSQNLPPANVFQVWLGANPVGMEQFLYYLLLPIIAVLPYADSYFIDKKTGYLKNFLIRVTRKDYFISRYIAAFISGGLAFSIPLLINFLVTNLLLPSMAPDPYYSSIGETSMWNTLYYSEPIFYTLLFIIMAFLFSGAFSTISLLISDFVEHRFIVVIFPFLLYIAFFSIMTYISTNSQMLAWIPEYFLTPSFPYANFKIVLLEFMILLLGTFLGVVWKGIKRDALD</sequence>
<feature type="transmembrane region" description="Helical" evidence="1">
    <location>
        <begin position="76"/>
        <end position="96"/>
    </location>
</feature>
<dbReference type="OrthoDB" id="1861506at2"/>
<accession>A0A6N8I370</accession>
<evidence type="ECO:0000313" key="2">
    <source>
        <dbReference type="EMBL" id="MVB12524.1"/>
    </source>
</evidence>
<accession>A0A7G8TEK3</accession>
<dbReference type="EMBL" id="CP060286">
    <property type="protein sequence ID" value="QNK42044.1"/>
    <property type="molecule type" value="Genomic_DNA"/>
</dbReference>
<organism evidence="2 4">
    <name type="scientific">Caproicibacter fermentans</name>
    <dbReference type="NCBI Taxonomy" id="2576756"/>
    <lineage>
        <taxon>Bacteria</taxon>
        <taxon>Bacillati</taxon>
        <taxon>Bacillota</taxon>
        <taxon>Clostridia</taxon>
        <taxon>Eubacteriales</taxon>
        <taxon>Acutalibacteraceae</taxon>
        <taxon>Caproicibacter</taxon>
    </lineage>
</organism>
<dbReference type="PROSITE" id="PS51257">
    <property type="entry name" value="PROKAR_LIPOPROTEIN"/>
    <property type="match status" value="1"/>
</dbReference>